<protein>
    <recommendedName>
        <fullName evidence="3">Phage protein</fullName>
    </recommendedName>
</protein>
<accession>A0A7M1RS72</accession>
<dbReference type="KEGG" id="vg:65130920"/>
<evidence type="ECO:0000313" key="1">
    <source>
        <dbReference type="EMBL" id="QOR56994.1"/>
    </source>
</evidence>
<dbReference type="GeneID" id="65130920"/>
<dbReference type="RefSeq" id="YP_010112446.1">
    <property type="nucleotide sequence ID" value="NC_055892.1"/>
</dbReference>
<name>A0A7M1RS72_9CAUD</name>
<sequence>MAKYRVMQMTLTATHNGSAELTVIGSKLDGIEYASFKCTDKNTIMLVLDMYMDNPNDERVSTFEGEYVDVPTPYGDTARVFTRYSRDELGNKVYYPGCSPHELMCEYVAGINRACQDQAW</sequence>
<organism evidence="1 2">
    <name type="scientific">uncultured phage cr109_1</name>
    <dbReference type="NCBI Taxonomy" id="2772083"/>
    <lineage>
        <taxon>Viruses</taxon>
        <taxon>Duplodnaviria</taxon>
        <taxon>Heunggongvirae</taxon>
        <taxon>Uroviricota</taxon>
        <taxon>Caudoviricetes</taxon>
        <taxon>Crassvirales</taxon>
        <taxon>Suoliviridae</taxon>
        <taxon>Loutivirinae</taxon>
        <taxon>Buchavirus</taxon>
        <taxon>Buchavirus splanchnicus</taxon>
    </lineage>
</organism>
<dbReference type="Proteomes" id="UP000594117">
    <property type="component" value="Segment"/>
</dbReference>
<evidence type="ECO:0008006" key="3">
    <source>
        <dbReference type="Google" id="ProtNLM"/>
    </source>
</evidence>
<evidence type="ECO:0000313" key="2">
    <source>
        <dbReference type="Proteomes" id="UP000594117"/>
    </source>
</evidence>
<dbReference type="EMBL" id="MT774399">
    <property type="protein sequence ID" value="QOR56994.1"/>
    <property type="molecule type" value="Genomic_DNA"/>
</dbReference>
<keyword evidence="2" id="KW-1185">Reference proteome</keyword>
<proteinExistence type="predicted"/>
<reference evidence="1 2" key="1">
    <citation type="submission" date="2020-07" db="EMBL/GenBank/DDBJ databases">
        <title>Taxonomic proposal: Crassvirales, a new order of highly abundant and diverse bacterial viruses.</title>
        <authorList>
            <person name="Shkoporov A.N."/>
            <person name="Stockdale S.R."/>
            <person name="Guerin E."/>
            <person name="Ross R.P."/>
            <person name="Hill C."/>
        </authorList>
    </citation>
    <scope>NUCLEOTIDE SEQUENCE [LARGE SCALE GENOMIC DNA]</scope>
</reference>